<comment type="caution">
    <text evidence="2">The sequence shown here is derived from an EMBL/GenBank/DDBJ whole genome shotgun (WGS) entry which is preliminary data.</text>
</comment>
<name>A0A3M6UNM1_POCDA</name>
<feature type="region of interest" description="Disordered" evidence="1">
    <location>
        <begin position="85"/>
        <end position="106"/>
    </location>
</feature>
<proteinExistence type="predicted"/>
<reference evidence="2 3" key="1">
    <citation type="journal article" date="2018" name="Sci. Rep.">
        <title>Comparative analysis of the Pocillopora damicornis genome highlights role of immune system in coral evolution.</title>
        <authorList>
            <person name="Cunning R."/>
            <person name="Bay R.A."/>
            <person name="Gillette P."/>
            <person name="Baker A.C."/>
            <person name="Traylor-Knowles N."/>
        </authorList>
    </citation>
    <scope>NUCLEOTIDE SEQUENCE [LARGE SCALE GENOMIC DNA]</scope>
    <source>
        <strain evidence="2">RSMAS</strain>
        <tissue evidence="2">Whole animal</tissue>
    </source>
</reference>
<evidence type="ECO:0000256" key="1">
    <source>
        <dbReference type="SAM" id="MobiDB-lite"/>
    </source>
</evidence>
<sequence length="333" mass="38030">MENLGAARNVILGYVAFFEEHIMFVSDLFDRGTYIRDYGSKKETVYLDETKVNLVFILQKSLKPFCLNLKSGGKKKQNEVETAFLKQEEMSNAEEPGKEKQKRGRKIQPGFLLSSSPFAKYAAELQIEMFSKVCCDCREVALTMRERVFEDHEEQQIDIYDVKCKEWGFLLKKLFGSHLGTGDYGYLVVDHSAMLLRHFRSFYKYSGHGFESSHKLHRQLYSKATNHDASGPSQSLNQILTHWYATMLLSFWYSFYEARNCISVGGIYQPSTSELNFAEMLEAQDDSTHIKSSQTSLKLVSDTSVVVGDDNVPKMPQQCALRAAMAKQSRTSL</sequence>
<organism evidence="2 3">
    <name type="scientific">Pocillopora damicornis</name>
    <name type="common">Cauliflower coral</name>
    <name type="synonym">Millepora damicornis</name>
    <dbReference type="NCBI Taxonomy" id="46731"/>
    <lineage>
        <taxon>Eukaryota</taxon>
        <taxon>Metazoa</taxon>
        <taxon>Cnidaria</taxon>
        <taxon>Anthozoa</taxon>
        <taxon>Hexacorallia</taxon>
        <taxon>Scleractinia</taxon>
        <taxon>Astrocoeniina</taxon>
        <taxon>Pocilloporidae</taxon>
        <taxon>Pocillopora</taxon>
    </lineage>
</organism>
<dbReference type="EMBL" id="RCHS01001097">
    <property type="protein sequence ID" value="RMX55256.1"/>
    <property type="molecule type" value="Genomic_DNA"/>
</dbReference>
<protein>
    <submittedName>
        <fullName evidence="2">Uncharacterized protein</fullName>
    </submittedName>
</protein>
<dbReference type="OrthoDB" id="5948481at2759"/>
<dbReference type="AlphaFoldDB" id="A0A3M6UNM1"/>
<evidence type="ECO:0000313" key="3">
    <source>
        <dbReference type="Proteomes" id="UP000275408"/>
    </source>
</evidence>
<evidence type="ECO:0000313" key="2">
    <source>
        <dbReference type="EMBL" id="RMX55256.1"/>
    </source>
</evidence>
<accession>A0A3M6UNM1</accession>
<dbReference type="Proteomes" id="UP000275408">
    <property type="component" value="Unassembled WGS sequence"/>
</dbReference>
<keyword evidence="3" id="KW-1185">Reference proteome</keyword>
<gene>
    <name evidence="2" type="ORF">pdam_00021354</name>
</gene>